<keyword evidence="4" id="KW-1185">Reference proteome</keyword>
<feature type="compositionally biased region" description="Basic and acidic residues" evidence="1">
    <location>
        <begin position="359"/>
        <end position="377"/>
    </location>
</feature>
<dbReference type="AlphaFoldDB" id="A0A2T7Q140"/>
<keyword evidence="2" id="KW-0732">Signal</keyword>
<sequence>MLLSLVVVVLLLGMPFLRDVQEDDNDQGSLLEPLPLSHSNQKQEDALEVLLDYLYLMQEAANAYATELIWAFLLMIGAVSLWIWRLLGLQEAERHHLYMANSRPVFSRYLSPFQPSYFAAVYKSRLAAKDRSTSDGGGILSSSDITTSGHDELFYKYRPVPRGLWRSYDAKAENERSAPEERFLGQSNTKGGARNLGMFPSPRYHSPSLKLLGRQRSSSTARLSSIDKPKKTEHQRSPEHYRFKSSHRLQQPMNSFDDTRFVEISTESTAVVRKQDNLQDLSEQTTRLTCDQDWTVAGDRNKGIAPSDDPIHGALHTGRKILGRLEVSSDSPTKLRGFWNKVSRIPVKRYSDDQGSQVETEKAEREGEDEKIVKGEAEPIPAPDGGPSAVDKVLPHSQASRLPPVPTLVEPSAGTTASSSTPKIDAASAKDSVTDRGTSSSLGLGDLEASKSKETPKNMCCLLPDNAEEELVQRLKRKMLSSKFDRSSINSSRIKTPTPIPLARRKSWLSEPKAETSHDPLLGAKIPPYASGAAPEDEKCDVQGDQTSPSQDGAHRASKR</sequence>
<evidence type="ECO:0000256" key="1">
    <source>
        <dbReference type="SAM" id="MobiDB-lite"/>
    </source>
</evidence>
<accession>A0A2T7Q140</accession>
<feature type="compositionally biased region" description="Low complexity" evidence="1">
    <location>
        <begin position="412"/>
        <end position="421"/>
    </location>
</feature>
<feature type="chain" id="PRO_5015779714" description="Fibronectin type III domain-containing protein" evidence="2">
    <location>
        <begin position="23"/>
        <end position="560"/>
    </location>
</feature>
<dbReference type="EMBL" id="PZQS01000001">
    <property type="protein sequence ID" value="PVD39394.1"/>
    <property type="molecule type" value="Genomic_DNA"/>
</dbReference>
<proteinExistence type="predicted"/>
<feature type="signal peptide" evidence="2">
    <location>
        <begin position="1"/>
        <end position="22"/>
    </location>
</feature>
<reference evidence="3 4" key="1">
    <citation type="submission" date="2018-04" db="EMBL/GenBank/DDBJ databases">
        <title>The genome of golden apple snail Pomacea canaliculata provides insight into stress tolerance and invasive adaptation.</title>
        <authorList>
            <person name="Liu C."/>
            <person name="Liu B."/>
            <person name="Ren Y."/>
            <person name="Zhang Y."/>
            <person name="Wang H."/>
            <person name="Li S."/>
            <person name="Jiang F."/>
            <person name="Yin L."/>
            <person name="Zhang G."/>
            <person name="Qian W."/>
            <person name="Fan W."/>
        </authorList>
    </citation>
    <scope>NUCLEOTIDE SEQUENCE [LARGE SCALE GENOMIC DNA]</scope>
    <source>
        <strain evidence="3">SZHN2017</strain>
        <tissue evidence="3">Muscle</tissue>
    </source>
</reference>
<evidence type="ECO:0000313" key="4">
    <source>
        <dbReference type="Proteomes" id="UP000245119"/>
    </source>
</evidence>
<comment type="caution">
    <text evidence="3">The sequence shown here is derived from an EMBL/GenBank/DDBJ whole genome shotgun (WGS) entry which is preliminary data.</text>
</comment>
<evidence type="ECO:0000256" key="2">
    <source>
        <dbReference type="SAM" id="SignalP"/>
    </source>
</evidence>
<name>A0A2T7Q140_POMCA</name>
<feature type="compositionally biased region" description="Basic and acidic residues" evidence="1">
    <location>
        <begin position="225"/>
        <end position="242"/>
    </location>
</feature>
<evidence type="ECO:0000313" key="3">
    <source>
        <dbReference type="EMBL" id="PVD39394.1"/>
    </source>
</evidence>
<feature type="region of interest" description="Disordered" evidence="1">
    <location>
        <begin position="176"/>
        <end position="248"/>
    </location>
</feature>
<organism evidence="3 4">
    <name type="scientific">Pomacea canaliculata</name>
    <name type="common">Golden apple snail</name>
    <dbReference type="NCBI Taxonomy" id="400727"/>
    <lineage>
        <taxon>Eukaryota</taxon>
        <taxon>Metazoa</taxon>
        <taxon>Spiralia</taxon>
        <taxon>Lophotrochozoa</taxon>
        <taxon>Mollusca</taxon>
        <taxon>Gastropoda</taxon>
        <taxon>Caenogastropoda</taxon>
        <taxon>Architaenioglossa</taxon>
        <taxon>Ampullarioidea</taxon>
        <taxon>Ampullariidae</taxon>
        <taxon>Pomacea</taxon>
    </lineage>
</organism>
<feature type="region of interest" description="Disordered" evidence="1">
    <location>
        <begin position="482"/>
        <end position="560"/>
    </location>
</feature>
<feature type="region of interest" description="Disordered" evidence="1">
    <location>
        <begin position="350"/>
        <end position="460"/>
    </location>
</feature>
<protein>
    <recommendedName>
        <fullName evidence="5">Fibronectin type III domain-containing protein</fullName>
    </recommendedName>
</protein>
<gene>
    <name evidence="3" type="ORF">C0Q70_02024</name>
</gene>
<dbReference type="Proteomes" id="UP000245119">
    <property type="component" value="Linkage Group LG1"/>
</dbReference>
<dbReference type="OrthoDB" id="10668548at2759"/>
<evidence type="ECO:0008006" key="5">
    <source>
        <dbReference type="Google" id="ProtNLM"/>
    </source>
</evidence>